<dbReference type="Proteomes" id="UP000005446">
    <property type="component" value="Unassembled WGS sequence"/>
</dbReference>
<evidence type="ECO:0000256" key="1">
    <source>
        <dbReference type="SAM" id="MobiDB-lite"/>
    </source>
</evidence>
<evidence type="ECO:0000313" key="2">
    <source>
        <dbReference type="EMBL" id="EHK97625.1"/>
    </source>
</evidence>
<feature type="region of interest" description="Disordered" evidence="1">
    <location>
        <begin position="85"/>
        <end position="109"/>
    </location>
</feature>
<dbReference type="AlphaFoldDB" id="H0EV43"/>
<accession>H0EV43</accession>
<dbReference type="HOGENOM" id="CLU_1787051_0_0_1"/>
<keyword evidence="3" id="KW-1185">Reference proteome</keyword>
<evidence type="ECO:0000313" key="3">
    <source>
        <dbReference type="Proteomes" id="UP000005446"/>
    </source>
</evidence>
<comment type="caution">
    <text evidence="2">The sequence shown here is derived from an EMBL/GenBank/DDBJ whole genome shotgun (WGS) entry which is preliminary data.</text>
</comment>
<name>H0EV43_GLAL7</name>
<dbReference type="OrthoDB" id="10345849at2759"/>
<reference evidence="2 3" key="1">
    <citation type="journal article" date="2012" name="Eukaryot. Cell">
        <title>Genome sequence of the fungus Glarea lozoyensis: the first genome sequence of a species from the Helotiaceae family.</title>
        <authorList>
            <person name="Youssar L."/>
            <person name="Gruening B.A."/>
            <person name="Erxleben A."/>
            <person name="Guenther S."/>
            <person name="Huettel W."/>
        </authorList>
    </citation>
    <scope>NUCLEOTIDE SEQUENCE [LARGE SCALE GENOMIC DNA]</scope>
    <source>
        <strain evidence="3">ATCC 74030 / MF5533</strain>
    </source>
</reference>
<organism evidence="2 3">
    <name type="scientific">Glarea lozoyensis (strain ATCC 74030 / MF5533)</name>
    <dbReference type="NCBI Taxonomy" id="1104152"/>
    <lineage>
        <taxon>Eukaryota</taxon>
        <taxon>Fungi</taxon>
        <taxon>Dikarya</taxon>
        <taxon>Ascomycota</taxon>
        <taxon>Pezizomycotina</taxon>
        <taxon>Leotiomycetes</taxon>
        <taxon>Helotiales</taxon>
        <taxon>Helotiaceae</taxon>
        <taxon>Glarea</taxon>
    </lineage>
</organism>
<proteinExistence type="predicted"/>
<dbReference type="EMBL" id="AGUE01000185">
    <property type="protein sequence ID" value="EHK97625.1"/>
    <property type="molecule type" value="Genomic_DNA"/>
</dbReference>
<gene>
    <name evidence="2" type="ORF">M7I_6636</name>
</gene>
<sequence length="145" mass="16241">MSRISELQHDCSRIAPAIFKKDPCYGFITSSSRYRGNAPASFRNALEGFQITMYLTIRAPKPKIGNTRIRSRIYSALKVIGGKRVPRSNHLDTTRPKKKPRPDEQVSELPKIVGIDASTVWPDTIGKTHEDAKAHGKIIKNDIQA</sequence>
<dbReference type="InParanoid" id="H0EV43"/>
<protein>
    <submittedName>
        <fullName evidence="2">Uncharacterized protein</fullName>
    </submittedName>
</protein>